<dbReference type="Pfam" id="PF00583">
    <property type="entry name" value="Acetyltransf_1"/>
    <property type="match status" value="1"/>
</dbReference>
<reference evidence="2 3" key="1">
    <citation type="submission" date="2020-07" db="EMBL/GenBank/DDBJ databases">
        <title>Vallitalea guaymasensis genome.</title>
        <authorList>
            <person name="Postec A."/>
        </authorList>
    </citation>
    <scope>NUCLEOTIDE SEQUENCE [LARGE SCALE GENOMIC DNA]</scope>
    <source>
        <strain evidence="2 3">Ra1766G1</strain>
    </source>
</reference>
<feature type="domain" description="N-acetyltransferase" evidence="1">
    <location>
        <begin position="4"/>
        <end position="152"/>
    </location>
</feature>
<dbReference type="SUPFAM" id="SSF55729">
    <property type="entry name" value="Acyl-CoA N-acyltransferases (Nat)"/>
    <property type="match status" value="1"/>
</dbReference>
<gene>
    <name evidence="2" type="ORF">HYG85_23530</name>
</gene>
<keyword evidence="3" id="KW-1185">Reference proteome</keyword>
<dbReference type="InterPro" id="IPR025685">
    <property type="entry name" value="YoaP-like_dom"/>
</dbReference>
<organism evidence="2 3">
    <name type="scientific">Vallitalea guaymasensis</name>
    <dbReference type="NCBI Taxonomy" id="1185412"/>
    <lineage>
        <taxon>Bacteria</taxon>
        <taxon>Bacillati</taxon>
        <taxon>Bacillota</taxon>
        <taxon>Clostridia</taxon>
        <taxon>Lachnospirales</taxon>
        <taxon>Vallitaleaceae</taxon>
        <taxon>Vallitalea</taxon>
    </lineage>
</organism>
<accession>A0A8J8MFL3</accession>
<evidence type="ECO:0000313" key="3">
    <source>
        <dbReference type="Proteomes" id="UP000677305"/>
    </source>
</evidence>
<dbReference type="InterPro" id="IPR016181">
    <property type="entry name" value="Acyl_CoA_acyltransferase"/>
</dbReference>
<dbReference type="RefSeq" id="WP_212691685.1">
    <property type="nucleotide sequence ID" value="NZ_CP058561.1"/>
</dbReference>
<dbReference type="GO" id="GO:0016747">
    <property type="term" value="F:acyltransferase activity, transferring groups other than amino-acyl groups"/>
    <property type="evidence" value="ECO:0007669"/>
    <property type="project" value="InterPro"/>
</dbReference>
<dbReference type="EMBL" id="CP058561">
    <property type="protein sequence ID" value="QUH31740.1"/>
    <property type="molecule type" value="Genomic_DNA"/>
</dbReference>
<name>A0A8J8MFL3_9FIRM</name>
<dbReference type="InterPro" id="IPR000182">
    <property type="entry name" value="GNAT_dom"/>
</dbReference>
<evidence type="ECO:0000313" key="2">
    <source>
        <dbReference type="EMBL" id="QUH31740.1"/>
    </source>
</evidence>
<dbReference type="Pfam" id="PF14268">
    <property type="entry name" value="YoaP"/>
    <property type="match status" value="1"/>
</dbReference>
<dbReference type="KEGG" id="vgu:HYG85_23530"/>
<protein>
    <submittedName>
        <fullName evidence="2">GNAT family N-acetyltransferase</fullName>
    </submittedName>
</protein>
<dbReference type="CDD" id="cd04301">
    <property type="entry name" value="NAT_SF"/>
    <property type="match status" value="1"/>
</dbReference>
<sequence>MDFITLTSNNIEDEHICCAISDKKSIEGYKAKKKWLAEQIDKGYVFTKLDVRGKVFIEYCPSEIAFLPIIADGYMVINCFWVSGKYKGCGYGKKLLDKCIQDSREKNKKGIVVLCSDKKRPFVSDKKFFVKHGFQVIDTAHPYFELLYLTLDDNADKPKFIGTAKEGRCDDNGGFKVYYSNQCPYMNYYINLQRNISQEHGIKYETILIDSKEEARKCPSPFTIYSLFYRGKFITQELTAEKKFTKIIEELEGK</sequence>
<dbReference type="AlphaFoldDB" id="A0A8J8MFL3"/>
<dbReference type="PROSITE" id="PS51186">
    <property type="entry name" value="GNAT"/>
    <property type="match status" value="1"/>
</dbReference>
<evidence type="ECO:0000259" key="1">
    <source>
        <dbReference type="PROSITE" id="PS51186"/>
    </source>
</evidence>
<dbReference type="Proteomes" id="UP000677305">
    <property type="component" value="Chromosome"/>
</dbReference>
<dbReference type="Gene3D" id="3.40.630.30">
    <property type="match status" value="1"/>
</dbReference>
<proteinExistence type="predicted"/>